<dbReference type="AlphaFoldDB" id="A0A376GFR0"/>
<protein>
    <recommendedName>
        <fullName evidence="3">TonB C-terminal domain-containing protein</fullName>
    </recommendedName>
</protein>
<organism evidence="1 2">
    <name type="scientific">Empedobacter falsenii</name>
    <dbReference type="NCBI Taxonomy" id="343874"/>
    <lineage>
        <taxon>Bacteria</taxon>
        <taxon>Pseudomonadati</taxon>
        <taxon>Bacteroidota</taxon>
        <taxon>Flavobacteriia</taxon>
        <taxon>Flavobacteriales</taxon>
        <taxon>Weeksellaceae</taxon>
        <taxon>Empedobacter</taxon>
    </lineage>
</organism>
<evidence type="ECO:0000313" key="1">
    <source>
        <dbReference type="EMBL" id="STD59234.1"/>
    </source>
</evidence>
<evidence type="ECO:0000313" key="2">
    <source>
        <dbReference type="Proteomes" id="UP000254737"/>
    </source>
</evidence>
<evidence type="ECO:0008006" key="3">
    <source>
        <dbReference type="Google" id="ProtNLM"/>
    </source>
</evidence>
<reference evidence="1 2" key="1">
    <citation type="submission" date="2018-06" db="EMBL/GenBank/DDBJ databases">
        <authorList>
            <consortium name="Pathogen Informatics"/>
            <person name="Doyle S."/>
        </authorList>
    </citation>
    <scope>NUCLEOTIDE SEQUENCE [LARGE SCALE GENOMIC DNA]</scope>
    <source>
        <strain evidence="1 2">NCTC13456</strain>
    </source>
</reference>
<proteinExistence type="predicted"/>
<dbReference type="EMBL" id="UFXS01000001">
    <property type="protein sequence ID" value="STD59234.1"/>
    <property type="molecule type" value="Genomic_DNA"/>
</dbReference>
<sequence>MKYLFTFLLFNTICFAQENKTETMLIYPKCEKLVKKGNESLQNCFLEKLVNELAESATYILSRDKILYADLKVEIRFIVDEKGKFISLEYFGSPENQRITKEAFERYLTSLEKKKKTIIPTKDENGEFIAKSFRIPFQFKYNKQYINSLN</sequence>
<name>A0A376GFR0_9FLAO</name>
<dbReference type="Proteomes" id="UP000254737">
    <property type="component" value="Unassembled WGS sequence"/>
</dbReference>
<accession>A0A376GFR0</accession>
<dbReference type="RefSeq" id="WP_115001233.1">
    <property type="nucleotide sequence ID" value="NZ_UFXS01000001.1"/>
</dbReference>
<gene>
    <name evidence="1" type="ORF">NCTC13456_02871</name>
</gene>